<proteinExistence type="predicted"/>
<dbReference type="EMBL" id="SSTD01011206">
    <property type="protein sequence ID" value="TYK09910.1"/>
    <property type="molecule type" value="Genomic_DNA"/>
</dbReference>
<dbReference type="PANTHER" id="PTHR11439">
    <property type="entry name" value="GAG-POL-RELATED RETROTRANSPOSON"/>
    <property type="match status" value="1"/>
</dbReference>
<gene>
    <name evidence="1" type="ORF">E5676_scaffold16G00230</name>
</gene>
<comment type="caution">
    <text evidence="1">The sequence shown here is derived from an EMBL/GenBank/DDBJ whole genome shotgun (WGS) entry which is preliminary data.</text>
</comment>
<evidence type="ECO:0000313" key="2">
    <source>
        <dbReference type="Proteomes" id="UP000321947"/>
    </source>
</evidence>
<organism evidence="1 2">
    <name type="scientific">Cucumis melo var. makuwa</name>
    <name type="common">Oriental melon</name>
    <dbReference type="NCBI Taxonomy" id="1194695"/>
    <lineage>
        <taxon>Eukaryota</taxon>
        <taxon>Viridiplantae</taxon>
        <taxon>Streptophyta</taxon>
        <taxon>Embryophyta</taxon>
        <taxon>Tracheophyta</taxon>
        <taxon>Spermatophyta</taxon>
        <taxon>Magnoliopsida</taxon>
        <taxon>eudicotyledons</taxon>
        <taxon>Gunneridae</taxon>
        <taxon>Pentapetalae</taxon>
        <taxon>rosids</taxon>
        <taxon>fabids</taxon>
        <taxon>Cucurbitales</taxon>
        <taxon>Cucurbitaceae</taxon>
        <taxon>Benincaseae</taxon>
        <taxon>Cucumis</taxon>
    </lineage>
</organism>
<protein>
    <submittedName>
        <fullName evidence="1">Gag-pol polyprotein</fullName>
    </submittedName>
</protein>
<dbReference type="PANTHER" id="PTHR11439:SF486">
    <property type="entry name" value="RLK (RECEPTOR-LIKE KINASE) PROTEIN, PUTATIVE-RELATED"/>
    <property type="match status" value="1"/>
</dbReference>
<dbReference type="AlphaFoldDB" id="A0A5D3CEY6"/>
<dbReference type="Proteomes" id="UP000321947">
    <property type="component" value="Unassembled WGS sequence"/>
</dbReference>
<accession>A0A5D3CEY6</accession>
<reference evidence="1 2" key="1">
    <citation type="submission" date="2019-08" db="EMBL/GenBank/DDBJ databases">
        <title>Draft genome sequences of two oriental melons (Cucumis melo L. var makuwa).</title>
        <authorList>
            <person name="Kwon S.-Y."/>
        </authorList>
    </citation>
    <scope>NUCLEOTIDE SEQUENCE [LARGE SCALE GENOMIC DNA]</scope>
    <source>
        <strain evidence="2">cv. Chang Bougi</strain>
        <tissue evidence="1">Leaf</tissue>
    </source>
</reference>
<evidence type="ECO:0000313" key="1">
    <source>
        <dbReference type="EMBL" id="TYK09910.1"/>
    </source>
</evidence>
<name>A0A5D3CEY6_CUCMM</name>
<sequence length="178" mass="20279">MFISQEKYAKNIVKKFGLDKLQHKRTPIATHVKITKDFKVESDDNKLYRSMVGSLLYLTASRPDITYSIGVCARFQSDLRVSHLAAVKRIIKYVHGTSEFGILHSFDTNSTLVGHCDAYNYVSLSTTEAEYIAAGSGYTQLIWMKKMLYKYGIQQHTMTLYSDNMSAIDISKNFVQHS</sequence>
<dbReference type="CDD" id="cd09272">
    <property type="entry name" value="RNase_HI_RT_Ty1"/>
    <property type="match status" value="1"/>
</dbReference>